<dbReference type="SFLD" id="SFLDS00029">
    <property type="entry name" value="Radical_SAM"/>
    <property type="match status" value="1"/>
</dbReference>
<protein>
    <recommendedName>
        <fullName evidence="7">Radical SAM core domain-containing protein</fullName>
    </recommendedName>
</protein>
<comment type="cofactor">
    <cofactor evidence="1">
        <name>[4Fe-4S] cluster</name>
        <dbReference type="ChEBI" id="CHEBI:49883"/>
    </cofactor>
</comment>
<evidence type="ECO:0000256" key="2">
    <source>
        <dbReference type="ARBA" id="ARBA00022691"/>
    </source>
</evidence>
<dbReference type="Pfam" id="PF04055">
    <property type="entry name" value="Radical_SAM"/>
    <property type="match status" value="1"/>
</dbReference>
<dbReference type="Gene3D" id="3.20.20.70">
    <property type="entry name" value="Aldolase class I"/>
    <property type="match status" value="1"/>
</dbReference>
<evidence type="ECO:0000256" key="1">
    <source>
        <dbReference type="ARBA" id="ARBA00001966"/>
    </source>
</evidence>
<keyword evidence="4" id="KW-0408">Iron</keyword>
<dbReference type="InterPro" id="IPR058240">
    <property type="entry name" value="rSAM_sf"/>
</dbReference>
<keyword evidence="9" id="KW-1185">Reference proteome</keyword>
<dbReference type="InterPro" id="IPR023885">
    <property type="entry name" value="4Fe4S-binding_SPASM_dom"/>
</dbReference>
<dbReference type="AlphaFoldDB" id="A0A8G2FC35"/>
<dbReference type="InterPro" id="IPR023867">
    <property type="entry name" value="Sulphatase_maturase_rSAM"/>
</dbReference>
<dbReference type="SUPFAM" id="SSF102114">
    <property type="entry name" value="Radical SAM enzymes"/>
    <property type="match status" value="1"/>
</dbReference>
<evidence type="ECO:0000256" key="5">
    <source>
        <dbReference type="ARBA" id="ARBA00023014"/>
    </source>
</evidence>
<sequence>MNDKVSRYNIEIEYPEGTILYNTLSDTLLPIEAKEYAVIETLMEHLPTFQEKYPDLYAAFQQSGFILQSDFDELAYLKLQNRRSVYMNRNYHLTINPTLDCNLKCWYCSVDYAGTKHDKNRMSDEVVDHLLKHIHWLVTKHKSNSILLDWFGGEPLMYFNEIIKSVSDFALPLAQQYQVDFKQQITTNATLLDENKIKYMKEAKFNFIQISIDGNEQRQNLIKCYANKRGTYRDVMNNINLLTELIPDIAICLRINYDRQTLKDIKDIINDFTENSRKCIMIDFQKVWQVSCTNETHKLLKETRDLFTKSGFRSRIWTYTPFRYKCCYADSINHYVINYNGEIFKCTARDYNEKLMIGNLQNDGLISWNDGIISKMFAKATFENECCEKCRILPLCMGPCIQKNYEALINNNQPTCIYDNPEYYLSSYVLENAKNRNLI</sequence>
<dbReference type="NCBIfam" id="TIGR04085">
    <property type="entry name" value="rSAM_more_4Fe4S"/>
    <property type="match status" value="1"/>
</dbReference>
<evidence type="ECO:0000259" key="7">
    <source>
        <dbReference type="PROSITE" id="PS51918"/>
    </source>
</evidence>
<dbReference type="GO" id="GO:0051536">
    <property type="term" value="F:iron-sulfur cluster binding"/>
    <property type="evidence" value="ECO:0007669"/>
    <property type="project" value="UniProtKB-KW"/>
</dbReference>
<dbReference type="SFLD" id="SFLDG01067">
    <property type="entry name" value="SPASM/twitch_domain_containing"/>
    <property type="match status" value="1"/>
</dbReference>
<dbReference type="SFLD" id="SFLDG01386">
    <property type="entry name" value="main_SPASM_domain-containing"/>
    <property type="match status" value="1"/>
</dbReference>
<dbReference type="PROSITE" id="PS51918">
    <property type="entry name" value="RADICAL_SAM"/>
    <property type="match status" value="1"/>
</dbReference>
<dbReference type="GO" id="GO:0046872">
    <property type="term" value="F:metal ion binding"/>
    <property type="evidence" value="ECO:0007669"/>
    <property type="project" value="UniProtKB-KW"/>
</dbReference>
<organism evidence="8 9">
    <name type="scientific">Parabacteroides chinchillae</name>
    <dbReference type="NCBI Taxonomy" id="871327"/>
    <lineage>
        <taxon>Bacteria</taxon>
        <taxon>Pseudomonadati</taxon>
        <taxon>Bacteroidota</taxon>
        <taxon>Bacteroidia</taxon>
        <taxon>Bacteroidales</taxon>
        <taxon>Tannerellaceae</taxon>
        <taxon>Parabacteroides</taxon>
    </lineage>
</organism>
<keyword evidence="3" id="KW-0479">Metal-binding</keyword>
<dbReference type="UniPathway" id="UPA00782"/>
<dbReference type="InterPro" id="IPR007197">
    <property type="entry name" value="rSAM"/>
</dbReference>
<proteinExistence type="inferred from homology"/>
<feature type="domain" description="Radical SAM core" evidence="7">
    <location>
        <begin position="85"/>
        <end position="330"/>
    </location>
</feature>
<comment type="caution">
    <text evidence="8">The sequence shown here is derived from an EMBL/GenBank/DDBJ whole genome shotgun (WGS) entry which is preliminary data.</text>
</comment>
<gene>
    <name evidence="8" type="ORF">SAMN05444001_1224</name>
</gene>
<accession>A0A8G2FC35</accession>
<dbReference type="PANTHER" id="PTHR43273">
    <property type="entry name" value="ANAEROBIC SULFATASE-MATURATING ENZYME HOMOLOG ASLB-RELATED"/>
    <property type="match status" value="1"/>
</dbReference>
<keyword evidence="2" id="KW-0949">S-adenosyl-L-methionine</keyword>
<dbReference type="InterPro" id="IPR013785">
    <property type="entry name" value="Aldolase_TIM"/>
</dbReference>
<dbReference type="CDD" id="cd01335">
    <property type="entry name" value="Radical_SAM"/>
    <property type="match status" value="1"/>
</dbReference>
<dbReference type="RefSeq" id="WP_103984264.1">
    <property type="nucleotide sequence ID" value="NZ_FNVS01000022.1"/>
</dbReference>
<evidence type="ECO:0000256" key="6">
    <source>
        <dbReference type="ARBA" id="ARBA00023601"/>
    </source>
</evidence>
<reference evidence="8 9" key="1">
    <citation type="submission" date="2016-10" db="EMBL/GenBank/DDBJ databases">
        <authorList>
            <person name="Varghese N."/>
            <person name="Submissions S."/>
        </authorList>
    </citation>
    <scope>NUCLEOTIDE SEQUENCE [LARGE SCALE GENOMIC DNA]</scope>
    <source>
        <strain evidence="8 9">DSM 29073</strain>
    </source>
</reference>
<keyword evidence="5" id="KW-0411">Iron-sulfur</keyword>
<evidence type="ECO:0000256" key="3">
    <source>
        <dbReference type="ARBA" id="ARBA00022723"/>
    </source>
</evidence>
<dbReference type="SFLD" id="SFLDG01384">
    <property type="entry name" value="thioether_bond_formation_requi"/>
    <property type="match status" value="1"/>
</dbReference>
<dbReference type="PANTHER" id="PTHR43273:SF3">
    <property type="entry name" value="ANAEROBIC SULFATASE-MATURATING ENZYME HOMOLOG ASLB-RELATED"/>
    <property type="match status" value="1"/>
</dbReference>
<name>A0A8G2FC35_9BACT</name>
<evidence type="ECO:0000313" key="8">
    <source>
        <dbReference type="EMBL" id="SEG22835.1"/>
    </source>
</evidence>
<dbReference type="GO" id="GO:0016491">
    <property type="term" value="F:oxidoreductase activity"/>
    <property type="evidence" value="ECO:0007669"/>
    <property type="project" value="InterPro"/>
</dbReference>
<dbReference type="Proteomes" id="UP000236725">
    <property type="component" value="Unassembled WGS sequence"/>
</dbReference>
<evidence type="ECO:0000313" key="9">
    <source>
        <dbReference type="Proteomes" id="UP000236725"/>
    </source>
</evidence>
<dbReference type="EMBL" id="FNVS01000022">
    <property type="protein sequence ID" value="SEG22835.1"/>
    <property type="molecule type" value="Genomic_DNA"/>
</dbReference>
<evidence type="ECO:0000256" key="4">
    <source>
        <dbReference type="ARBA" id="ARBA00023004"/>
    </source>
</evidence>
<comment type="similarity">
    <text evidence="6">Belongs to the radical SAM superfamily. Anaerobic sulfatase-maturating enzyme family.</text>
</comment>